<comment type="caution">
    <text evidence="1">The sequence shown here is derived from an EMBL/GenBank/DDBJ whole genome shotgun (WGS) entry which is preliminary data.</text>
</comment>
<dbReference type="RefSeq" id="WP_224609967.1">
    <property type="nucleotide sequence ID" value="NZ_JAIQXV010000012.1"/>
</dbReference>
<evidence type="ECO:0000313" key="1">
    <source>
        <dbReference type="EMBL" id="MFC6663789.1"/>
    </source>
</evidence>
<evidence type="ECO:0000313" key="2">
    <source>
        <dbReference type="Proteomes" id="UP001596317"/>
    </source>
</evidence>
<organism evidence="1 2">
    <name type="scientific">Deinococcus multiflagellatus</name>
    <dbReference type="NCBI Taxonomy" id="1656887"/>
    <lineage>
        <taxon>Bacteria</taxon>
        <taxon>Thermotogati</taxon>
        <taxon>Deinococcota</taxon>
        <taxon>Deinococci</taxon>
        <taxon>Deinococcales</taxon>
        <taxon>Deinococcaceae</taxon>
        <taxon>Deinococcus</taxon>
    </lineage>
</organism>
<accession>A0ABW1ZS35</accession>
<reference evidence="2" key="1">
    <citation type="journal article" date="2019" name="Int. J. Syst. Evol. Microbiol.">
        <title>The Global Catalogue of Microorganisms (GCM) 10K type strain sequencing project: providing services to taxonomists for standard genome sequencing and annotation.</title>
        <authorList>
            <consortium name="The Broad Institute Genomics Platform"/>
            <consortium name="The Broad Institute Genome Sequencing Center for Infectious Disease"/>
            <person name="Wu L."/>
            <person name="Ma J."/>
        </authorList>
    </citation>
    <scope>NUCLEOTIDE SEQUENCE [LARGE SCALE GENOMIC DNA]</scope>
    <source>
        <strain evidence="2">CCUG 63830</strain>
    </source>
</reference>
<name>A0ABW1ZS35_9DEIO</name>
<dbReference type="EMBL" id="JBHSWB010000004">
    <property type="protein sequence ID" value="MFC6663789.1"/>
    <property type="molecule type" value="Genomic_DNA"/>
</dbReference>
<sequence length="228" mass="24095">MPHPARPPALPPDDVLLTFDRARGEYLHLGLPVPLRALTCWTAPATIPLPLDHTWGAALKPISAQYSPADFHPFETATLSPAPRGEAVISILNHKLEVQIVKTLGPGTLQARATDVANHIRATLQRLLRPVVVTIEQPGLGPRLTGADAQRWLVERGVQDAAVLGPLLEGLGAAADGRTPKLGRSGANVLAVAGNAGLLTVVCTPDVVQAAQLVAVMAPHHDPQARWV</sequence>
<proteinExistence type="predicted"/>
<protein>
    <submittedName>
        <fullName evidence="1">Uncharacterized protein</fullName>
    </submittedName>
</protein>
<gene>
    <name evidence="1" type="ORF">ACFP90_27740</name>
</gene>
<keyword evidence="2" id="KW-1185">Reference proteome</keyword>
<dbReference type="Proteomes" id="UP001596317">
    <property type="component" value="Unassembled WGS sequence"/>
</dbReference>